<evidence type="ECO:0000313" key="7">
    <source>
        <dbReference type="EMBL" id="CAB4219803.1"/>
    </source>
</evidence>
<reference evidence="7" key="1">
    <citation type="submission" date="2020-05" db="EMBL/GenBank/DDBJ databases">
        <authorList>
            <person name="Chiriac C."/>
            <person name="Salcher M."/>
            <person name="Ghai R."/>
            <person name="Kavagutti S V."/>
        </authorList>
    </citation>
    <scope>NUCLEOTIDE SEQUENCE</scope>
</reference>
<evidence type="ECO:0000259" key="6">
    <source>
        <dbReference type="Pfam" id="PF04586"/>
    </source>
</evidence>
<evidence type="ECO:0000256" key="5">
    <source>
        <dbReference type="ARBA" id="ARBA00023045"/>
    </source>
</evidence>
<feature type="domain" description="Prohead serine protease" evidence="6">
    <location>
        <begin position="11"/>
        <end position="154"/>
    </location>
</feature>
<dbReference type="InterPro" id="IPR006433">
    <property type="entry name" value="Prohead_protease"/>
</dbReference>
<dbReference type="GO" id="GO:0006508">
    <property type="term" value="P:proteolysis"/>
    <property type="evidence" value="ECO:0007669"/>
    <property type="project" value="UniProtKB-KW"/>
</dbReference>
<evidence type="ECO:0000256" key="3">
    <source>
        <dbReference type="ARBA" id="ARBA00022801"/>
    </source>
</evidence>
<dbReference type="InterPro" id="IPR054613">
    <property type="entry name" value="Peptidase_S78_dom"/>
</dbReference>
<evidence type="ECO:0000256" key="2">
    <source>
        <dbReference type="ARBA" id="ARBA00022670"/>
    </source>
</evidence>
<dbReference type="EMBL" id="LR797486">
    <property type="protein sequence ID" value="CAB4219803.1"/>
    <property type="molecule type" value="Genomic_DNA"/>
</dbReference>
<keyword evidence="5" id="KW-1273">Viral capsid maturation</keyword>
<keyword evidence="1" id="KW-1188">Viral release from host cell</keyword>
<sequence length="177" mass="19394">MTLETREYESELQVRSDGDGRTICGICVPYDVETRIHAGLVEVFRLGAFDAVTRAAHRVKLLQGHDTKKMPLGKATVLKEDSRGLYGEFRVSKTDAGDQALELVRDGVLTNLSVGFQPLKDRKTSSGIVERIKAHLAEVSLVTFGAYGDAAAVSVVREVVDKPNLAELENLLAKLRK</sequence>
<evidence type="ECO:0000256" key="4">
    <source>
        <dbReference type="ARBA" id="ARBA00022950"/>
    </source>
</evidence>
<dbReference type="GO" id="GO:0046797">
    <property type="term" value="P:viral procapsid maturation"/>
    <property type="evidence" value="ECO:0007669"/>
    <property type="project" value="UniProtKB-KW"/>
</dbReference>
<organism evidence="7">
    <name type="scientific">uncultured Caudovirales phage</name>
    <dbReference type="NCBI Taxonomy" id="2100421"/>
    <lineage>
        <taxon>Viruses</taxon>
        <taxon>Duplodnaviria</taxon>
        <taxon>Heunggongvirae</taxon>
        <taxon>Uroviricota</taxon>
        <taxon>Caudoviricetes</taxon>
        <taxon>Peduoviridae</taxon>
        <taxon>Maltschvirus</taxon>
        <taxon>Maltschvirus maltsch</taxon>
    </lineage>
</organism>
<dbReference type="NCBIfam" id="TIGR01543">
    <property type="entry name" value="proheadase_HK97"/>
    <property type="match status" value="1"/>
</dbReference>
<dbReference type="GO" id="GO:0008233">
    <property type="term" value="F:peptidase activity"/>
    <property type="evidence" value="ECO:0007669"/>
    <property type="project" value="UniProtKB-KW"/>
</dbReference>
<proteinExistence type="predicted"/>
<name>A0A6J5SWB2_9CAUD</name>
<keyword evidence="4" id="KW-0118">Viral capsid assembly</keyword>
<keyword evidence="2 7" id="KW-0645">Protease</keyword>
<protein>
    <submittedName>
        <fullName evidence="7">COG3740 Phage head maturation protease</fullName>
    </submittedName>
</protein>
<gene>
    <name evidence="7" type="ORF">UFOVP1639_13</name>
</gene>
<dbReference type="Pfam" id="PF04586">
    <property type="entry name" value="Peptidase_S78"/>
    <property type="match status" value="1"/>
</dbReference>
<accession>A0A6J5SWB2</accession>
<evidence type="ECO:0000256" key="1">
    <source>
        <dbReference type="ARBA" id="ARBA00022612"/>
    </source>
</evidence>
<keyword evidence="3" id="KW-0378">Hydrolase</keyword>